<feature type="compositionally biased region" description="Low complexity" evidence="18">
    <location>
        <begin position="70"/>
        <end position="83"/>
    </location>
</feature>
<dbReference type="OrthoDB" id="188433at2"/>
<evidence type="ECO:0000256" key="18">
    <source>
        <dbReference type="SAM" id="MobiDB-lite"/>
    </source>
</evidence>
<feature type="active site" description="Nucleophile" evidence="15">
    <location>
        <position position="274"/>
    </location>
</feature>
<comment type="caution">
    <text evidence="19">The sequence shown here is derived from an EMBL/GenBank/DDBJ whole genome shotgun (WGS) entry which is preliminary data.</text>
</comment>
<evidence type="ECO:0000256" key="9">
    <source>
        <dbReference type="ARBA" id="ARBA00022801"/>
    </source>
</evidence>
<evidence type="ECO:0000256" key="13">
    <source>
        <dbReference type="ARBA" id="ARBA00023136"/>
    </source>
</evidence>
<feature type="binding site" description="in dimeric form" evidence="16">
    <location>
        <position position="235"/>
    </location>
    <ligand>
        <name>Ca(2+)</name>
        <dbReference type="ChEBI" id="CHEBI:29108"/>
        <label>1</label>
    </ligand>
</feature>
<dbReference type="Gene3D" id="2.40.230.10">
    <property type="entry name" value="Phospholipase A1"/>
    <property type="match status" value="1"/>
</dbReference>
<evidence type="ECO:0000256" key="1">
    <source>
        <dbReference type="ARBA" id="ARBA00000111"/>
    </source>
</evidence>
<dbReference type="GO" id="GO:0009279">
    <property type="term" value="C:cell outer membrane"/>
    <property type="evidence" value="ECO:0007669"/>
    <property type="project" value="UniProtKB-SubCell"/>
</dbReference>
<keyword evidence="7 16" id="KW-0479">Metal-binding</keyword>
<dbReference type="Pfam" id="PF02253">
    <property type="entry name" value="PLA1"/>
    <property type="match status" value="1"/>
</dbReference>
<feature type="binding site" description="in dimeric form" evidence="16">
    <location>
        <position position="318"/>
    </location>
    <ligand>
        <name>Ca(2+)</name>
        <dbReference type="ChEBI" id="CHEBI:29108"/>
        <label>1</label>
    </ligand>
</feature>
<evidence type="ECO:0000256" key="10">
    <source>
        <dbReference type="ARBA" id="ARBA00022837"/>
    </source>
</evidence>
<feature type="binding site" description="in dimeric form" evidence="16">
    <location>
        <position position="282"/>
    </location>
    <ligand>
        <name>Ca(2+)</name>
        <dbReference type="ChEBI" id="CHEBI:29108"/>
        <label>1</label>
    </ligand>
</feature>
<dbReference type="PANTHER" id="PTHR40457">
    <property type="entry name" value="PHOSPHOLIPASE A1"/>
    <property type="match status" value="1"/>
</dbReference>
<organism evidence="19 20">
    <name type="scientific">Corticibacter populi</name>
    <dbReference type="NCBI Taxonomy" id="1550736"/>
    <lineage>
        <taxon>Bacteria</taxon>
        <taxon>Pseudomonadati</taxon>
        <taxon>Pseudomonadota</taxon>
        <taxon>Betaproteobacteria</taxon>
        <taxon>Burkholderiales</taxon>
        <taxon>Comamonadaceae</taxon>
        <taxon>Corticibacter</taxon>
    </lineage>
</organism>
<keyword evidence="9 17" id="KW-0378">Hydrolase</keyword>
<dbReference type="InterPro" id="IPR003187">
    <property type="entry name" value="PLipase_A1"/>
</dbReference>
<dbReference type="GO" id="GO:0004623">
    <property type="term" value="F:phospholipase A2 activity"/>
    <property type="evidence" value="ECO:0007669"/>
    <property type="project" value="UniProtKB-EC"/>
</dbReference>
<dbReference type="GO" id="GO:0008970">
    <property type="term" value="F:phospholipase A1 activity"/>
    <property type="evidence" value="ECO:0007669"/>
    <property type="project" value="UniProtKB-EC"/>
</dbReference>
<evidence type="ECO:0000256" key="11">
    <source>
        <dbReference type="ARBA" id="ARBA00022963"/>
    </source>
</evidence>
<dbReference type="EC" id="3.1.1.4" evidence="17"/>
<sequence>MTLARFAFPPLMAAGSYGLSAFFCAPGIAQELTTQVNWQQCLQLSDDAGARLACYDQWAANQQWQAPTTADAASRQDAAAGSLAGTGDAGDARPLAAGHAQARGASDAPAHATTEVPIVIAGADGCRNPAFNQTSRHWELDSNTDCGNFRLRGYRPINLALATSDRVNQQPYSPGPLNGLAEWRDYQRTEARIQVSVRTKLASNILTQAHDSKRDSLWFGYTFQSYWQIFNHELSRPFRNTDHEPELVYVYPLEWKLPGGARLRYAGLGLSHQSNGQSNPLSRSWNRSYIMAGLDVTPDLSFTARLWHRLSEKAEDDDNPRISDYIGRAELGAIWDVSPANTLALTVRHSLRSQPRGSARLEWYHTLGSGFAGGKSNLRLHTSLFSGYGDSLLDYNYRRTVLTIGFSLLDF</sequence>
<evidence type="ECO:0000256" key="3">
    <source>
        <dbReference type="ARBA" id="ARBA00010525"/>
    </source>
</evidence>
<keyword evidence="8" id="KW-0732">Signal</keyword>
<dbReference type="Proteomes" id="UP000278006">
    <property type="component" value="Unassembled WGS sequence"/>
</dbReference>
<evidence type="ECO:0000256" key="16">
    <source>
        <dbReference type="PIRSR" id="PIRSR603187-2"/>
    </source>
</evidence>
<comment type="similarity">
    <text evidence="3 17">Belongs to the phospholipase A1 family.</text>
</comment>
<dbReference type="InterPro" id="IPR036541">
    <property type="entry name" value="PLipase_A1_sf"/>
</dbReference>
<keyword evidence="10 16" id="KW-0106">Calcium</keyword>
<proteinExistence type="inferred from homology"/>
<evidence type="ECO:0000256" key="6">
    <source>
        <dbReference type="ARBA" id="ARBA00022692"/>
    </source>
</evidence>
<evidence type="ECO:0000256" key="4">
    <source>
        <dbReference type="ARBA" id="ARBA00011702"/>
    </source>
</evidence>
<keyword evidence="5" id="KW-1134">Transmembrane beta strand</keyword>
<comment type="function">
    <text evidence="17">Hydrolysis of phosphatidylcholine with phospholipase A2 (EC 3.1.1.4) and phospholipase A1 (EC 3.1.1.32) activities.</text>
</comment>
<dbReference type="GO" id="GO:0016042">
    <property type="term" value="P:lipid catabolic process"/>
    <property type="evidence" value="ECO:0007669"/>
    <property type="project" value="UniProtKB-KW"/>
</dbReference>
<evidence type="ECO:0000256" key="8">
    <source>
        <dbReference type="ARBA" id="ARBA00022729"/>
    </source>
</evidence>
<dbReference type="RefSeq" id="WP_122226479.1">
    <property type="nucleotide sequence ID" value="NZ_RDQO01000001.1"/>
</dbReference>
<keyword evidence="13" id="KW-0472">Membrane</keyword>
<evidence type="ECO:0000313" key="19">
    <source>
        <dbReference type="EMBL" id="RMX08355.1"/>
    </source>
</evidence>
<dbReference type="PANTHER" id="PTHR40457:SF1">
    <property type="entry name" value="PHOSPHOLIPASE A1"/>
    <property type="match status" value="1"/>
</dbReference>
<protein>
    <recommendedName>
        <fullName evidence="17">Phospholipase A1</fullName>
        <ecNumber evidence="17">3.1.1.32</ecNumber>
        <ecNumber evidence="17">3.1.1.4</ecNumber>
    </recommendedName>
    <alternativeName>
        <fullName evidence="17">Phosphatidylcholine 1-acylhydrolase</fullName>
    </alternativeName>
</protein>
<gene>
    <name evidence="19" type="ORF">D8I35_04460</name>
</gene>
<keyword evidence="20" id="KW-1185">Reference proteome</keyword>
<keyword evidence="6" id="KW-0812">Transmembrane</keyword>
<comment type="catalytic activity">
    <reaction evidence="2 17">
        <text>a 1,2-diacyl-sn-glycero-3-phosphocholine + H2O = a 1-acyl-sn-glycero-3-phosphocholine + a fatty acid + H(+)</text>
        <dbReference type="Rhea" id="RHEA:15801"/>
        <dbReference type="ChEBI" id="CHEBI:15377"/>
        <dbReference type="ChEBI" id="CHEBI:15378"/>
        <dbReference type="ChEBI" id="CHEBI:28868"/>
        <dbReference type="ChEBI" id="CHEBI:57643"/>
        <dbReference type="ChEBI" id="CHEBI:58168"/>
        <dbReference type="EC" id="3.1.1.4"/>
    </reaction>
</comment>
<evidence type="ECO:0000256" key="12">
    <source>
        <dbReference type="ARBA" id="ARBA00023098"/>
    </source>
</evidence>
<feature type="region of interest" description="Disordered" evidence="18">
    <location>
        <begin position="66"/>
        <end position="110"/>
    </location>
</feature>
<dbReference type="EC" id="3.1.1.32" evidence="17"/>
<comment type="cofactor">
    <cofactor evidence="17">
        <name>Ca(2+)</name>
        <dbReference type="ChEBI" id="CHEBI:29108"/>
    </cofactor>
    <text evidence="17">Binds 1 Ca(2+) ion per monomer. In the dimeric form the Ca(2+) is bound by different amino acids with binding of each Ca(2+) shared with ligands coming from each monomer. The Ca(2+) ion may have a role in catalysis.</text>
</comment>
<evidence type="ECO:0000256" key="14">
    <source>
        <dbReference type="ARBA" id="ARBA00023237"/>
    </source>
</evidence>
<evidence type="ECO:0000313" key="20">
    <source>
        <dbReference type="Proteomes" id="UP000278006"/>
    </source>
</evidence>
<evidence type="ECO:0000256" key="2">
    <source>
        <dbReference type="ARBA" id="ARBA00001604"/>
    </source>
</evidence>
<accession>A0A3M6QZI0</accession>
<keyword evidence="11 17" id="KW-0442">Lipid degradation</keyword>
<keyword evidence="14 17" id="KW-0998">Cell outer membrane</keyword>
<name>A0A3M6QZI0_9BURK</name>
<evidence type="ECO:0000256" key="15">
    <source>
        <dbReference type="PIRSR" id="PIRSR603187-1"/>
    </source>
</evidence>
<evidence type="ECO:0000256" key="5">
    <source>
        <dbReference type="ARBA" id="ARBA00022452"/>
    </source>
</evidence>
<feature type="active site" description="Proton acceptor" evidence="15">
    <location>
        <position position="272"/>
    </location>
</feature>
<comment type="catalytic activity">
    <reaction evidence="1 17">
        <text>a 1,2-diacyl-sn-glycero-3-phosphocholine + H2O = a 2-acyl-sn-glycero-3-phosphocholine + a fatty acid + H(+)</text>
        <dbReference type="Rhea" id="RHEA:18689"/>
        <dbReference type="ChEBI" id="CHEBI:15377"/>
        <dbReference type="ChEBI" id="CHEBI:15378"/>
        <dbReference type="ChEBI" id="CHEBI:28868"/>
        <dbReference type="ChEBI" id="CHEBI:57643"/>
        <dbReference type="ChEBI" id="CHEBI:57875"/>
        <dbReference type="EC" id="3.1.1.32"/>
    </reaction>
</comment>
<evidence type="ECO:0000256" key="7">
    <source>
        <dbReference type="ARBA" id="ARBA00022723"/>
    </source>
</evidence>
<dbReference type="GO" id="GO:0046872">
    <property type="term" value="F:metal ion binding"/>
    <property type="evidence" value="ECO:0007669"/>
    <property type="project" value="UniProtKB-KW"/>
</dbReference>
<evidence type="ECO:0000256" key="17">
    <source>
        <dbReference type="RuleBase" id="RU366027"/>
    </source>
</evidence>
<comment type="subcellular location">
    <subcellularLocation>
        <location evidence="17">Cell outer membrane</location>
        <topology evidence="17">Multi-pass membrane protein</topology>
    </subcellularLocation>
    <text evidence="17">One of the very few enzymes located there.</text>
</comment>
<dbReference type="AlphaFoldDB" id="A0A3M6QZI0"/>
<comment type="subunit">
    <text evidence="4 17">Homodimer; dimerization is reversible, and the dimeric form is the active one.</text>
</comment>
<dbReference type="PRINTS" id="PR01486">
    <property type="entry name" value="PHPHLIPASEA1"/>
</dbReference>
<reference evidence="19 20" key="1">
    <citation type="submission" date="2018-10" db="EMBL/GenBank/DDBJ databases">
        <title>Draft genome of Cortibacter populi DSM10536.</title>
        <authorList>
            <person name="Bernier A.-M."/>
            <person name="Bernard K."/>
        </authorList>
    </citation>
    <scope>NUCLEOTIDE SEQUENCE [LARGE SCALE GENOMIC DNA]</scope>
    <source>
        <strain evidence="19 20">DSM 105136</strain>
    </source>
</reference>
<dbReference type="SUPFAM" id="SSF56931">
    <property type="entry name" value="Outer membrane phospholipase A (OMPLA)"/>
    <property type="match status" value="1"/>
</dbReference>
<dbReference type="EMBL" id="RDQO01000001">
    <property type="protein sequence ID" value="RMX08355.1"/>
    <property type="molecule type" value="Genomic_DNA"/>
</dbReference>
<keyword evidence="12 17" id="KW-0443">Lipid metabolism</keyword>